<dbReference type="GO" id="GO:0005634">
    <property type="term" value="C:nucleus"/>
    <property type="evidence" value="ECO:0000318"/>
    <property type="project" value="GO_Central"/>
</dbReference>
<dbReference type="STRING" id="3988.B9SRJ8"/>
<dbReference type="OrthoDB" id="10261556at2759"/>
<proteinExistence type="predicted"/>
<keyword evidence="3" id="KW-0269">Exonuclease</keyword>
<name>B9SRJ8_RICCO</name>
<dbReference type="KEGG" id="rcu:8288417"/>
<dbReference type="AlphaFoldDB" id="B9SRJ8"/>
<keyword evidence="1" id="KW-0540">Nuclease</keyword>
<organism evidence="3 4">
    <name type="scientific">Ricinus communis</name>
    <name type="common">Castor bean</name>
    <dbReference type="NCBI Taxonomy" id="3988"/>
    <lineage>
        <taxon>Eukaryota</taxon>
        <taxon>Viridiplantae</taxon>
        <taxon>Streptophyta</taxon>
        <taxon>Embryophyta</taxon>
        <taxon>Tracheophyta</taxon>
        <taxon>Spermatophyta</taxon>
        <taxon>Magnoliopsida</taxon>
        <taxon>eudicotyledons</taxon>
        <taxon>Gunneridae</taxon>
        <taxon>Pentapetalae</taxon>
        <taxon>rosids</taxon>
        <taxon>fabids</taxon>
        <taxon>Malpighiales</taxon>
        <taxon>Euphorbiaceae</taxon>
        <taxon>Acalyphoideae</taxon>
        <taxon>Acalypheae</taxon>
        <taxon>Ricinus</taxon>
    </lineage>
</organism>
<protein>
    <submittedName>
        <fullName evidence="3">3'-5' exonuclease, putative</fullName>
    </submittedName>
</protein>
<evidence type="ECO:0000256" key="2">
    <source>
        <dbReference type="ARBA" id="ARBA00022801"/>
    </source>
</evidence>
<sequence>MEAPWGAVLFKEEKESHTLYTVQFFDNIINVTLTSSAVEAIDWLNKTLSLHYNLLEKEELVVGIGVQWNPIKDDNQESCADILQLCIGDRCLIFQLSVPNAEFPVSLRTFLSNGKKKTFAGTMNVRECEKMLLKSRHQVEISRLFHVRNHAISASGERLVDKDSVGEVVEKCLGYQGMKFQKAVTGSKWDDLVLNDDQVLLATVGAYVSFRIAKKCRAWKWCGRK</sequence>
<keyword evidence="4" id="KW-1185">Reference proteome</keyword>
<dbReference type="GO" id="GO:0003676">
    <property type="term" value="F:nucleic acid binding"/>
    <property type="evidence" value="ECO:0007669"/>
    <property type="project" value="InterPro"/>
</dbReference>
<dbReference type="InterPro" id="IPR051132">
    <property type="entry name" value="3-5_Exonuclease_domain"/>
</dbReference>
<dbReference type="InterPro" id="IPR036397">
    <property type="entry name" value="RNaseH_sf"/>
</dbReference>
<evidence type="ECO:0000313" key="4">
    <source>
        <dbReference type="Proteomes" id="UP000008311"/>
    </source>
</evidence>
<dbReference type="InParanoid" id="B9SRJ8"/>
<keyword evidence="2" id="KW-0378">Hydrolase</keyword>
<dbReference type="GO" id="GO:0005737">
    <property type="term" value="C:cytoplasm"/>
    <property type="evidence" value="ECO:0000318"/>
    <property type="project" value="GO_Central"/>
</dbReference>
<dbReference type="InterPro" id="IPR012337">
    <property type="entry name" value="RNaseH-like_sf"/>
</dbReference>
<gene>
    <name evidence="3" type="ORF">RCOM_1411860</name>
</gene>
<dbReference type="eggNOG" id="KOG4373">
    <property type="taxonomic scope" value="Eukaryota"/>
</dbReference>
<dbReference type="Gene3D" id="3.30.420.10">
    <property type="entry name" value="Ribonuclease H-like superfamily/Ribonuclease H"/>
    <property type="match status" value="1"/>
</dbReference>
<dbReference type="Proteomes" id="UP000008311">
    <property type="component" value="Unassembled WGS sequence"/>
</dbReference>
<dbReference type="OMA" id="GVQWTPI"/>
<dbReference type="EMBL" id="EQ974099">
    <property type="protein sequence ID" value="EEF33775.1"/>
    <property type="molecule type" value="Genomic_DNA"/>
</dbReference>
<dbReference type="GO" id="GO:0008408">
    <property type="term" value="F:3'-5' exonuclease activity"/>
    <property type="evidence" value="ECO:0000318"/>
    <property type="project" value="GO_Central"/>
</dbReference>
<dbReference type="SUPFAM" id="SSF53098">
    <property type="entry name" value="Ribonuclease H-like"/>
    <property type="match status" value="1"/>
</dbReference>
<accession>B9SRJ8</accession>
<dbReference type="PANTHER" id="PTHR13620:SF59">
    <property type="entry name" value="POLYNUCLEOTIDYL TRANSFERASE, RIBONUCLEASE H-LIKE SUPERFAMILY PROTEIN"/>
    <property type="match status" value="1"/>
</dbReference>
<evidence type="ECO:0000256" key="1">
    <source>
        <dbReference type="ARBA" id="ARBA00022722"/>
    </source>
</evidence>
<evidence type="ECO:0000313" key="3">
    <source>
        <dbReference type="EMBL" id="EEF33775.1"/>
    </source>
</evidence>
<reference evidence="4" key="1">
    <citation type="journal article" date="2010" name="Nat. Biotechnol.">
        <title>Draft genome sequence of the oilseed species Ricinus communis.</title>
        <authorList>
            <person name="Chan A.P."/>
            <person name="Crabtree J."/>
            <person name="Zhao Q."/>
            <person name="Lorenzi H."/>
            <person name="Orvis J."/>
            <person name="Puiu D."/>
            <person name="Melake-Berhan A."/>
            <person name="Jones K.M."/>
            <person name="Redman J."/>
            <person name="Chen G."/>
            <person name="Cahoon E.B."/>
            <person name="Gedil M."/>
            <person name="Stanke M."/>
            <person name="Haas B.J."/>
            <person name="Wortman J.R."/>
            <person name="Fraser-Liggett C.M."/>
            <person name="Ravel J."/>
            <person name="Rabinowicz P.D."/>
        </authorList>
    </citation>
    <scope>NUCLEOTIDE SEQUENCE [LARGE SCALE GENOMIC DNA]</scope>
    <source>
        <strain evidence="4">cv. Hale</strain>
    </source>
</reference>
<dbReference type="PANTHER" id="PTHR13620">
    <property type="entry name" value="3-5 EXONUCLEASE"/>
    <property type="match status" value="1"/>
</dbReference>